<dbReference type="Gene3D" id="2.120.10.30">
    <property type="entry name" value="TolB, C-terminal domain"/>
    <property type="match status" value="1"/>
</dbReference>
<dbReference type="InterPro" id="IPR011042">
    <property type="entry name" value="6-blade_b-propeller_TolB-like"/>
</dbReference>
<dbReference type="Proteomes" id="UP000573327">
    <property type="component" value="Unassembled WGS sequence"/>
</dbReference>
<evidence type="ECO:0000313" key="2">
    <source>
        <dbReference type="EMBL" id="MBB4951398.1"/>
    </source>
</evidence>
<sequence>MKLRILTAVLATVLLAAVAIGYTVLRAAPAVPDTGLTLGGPGLLIRDTTTGRLAVRYPDGRRVQSDLPCARVYAADGTGVCLREGTGSCQLTVVDRDLHQLLAIPLNGVPSRARVSGSGRMASWTVFVTGDSYNGGRFSTRSGILDTRGGTLVGNLESFTVDGHPAAPDANFWGVTFAADDNRFHATMSADGHRSLVVGDFAARSLRVLKDNVECPSLSPDGSRLAYKKALPGGGWRLTVLRLADLAETPLAETRSVDDQPAWLDDRTVAYGLPHSGPGSDVWTVPADGSGSPGLLVRDAESPAPLR</sequence>
<accession>A0A7W7SK68</accession>
<gene>
    <name evidence="2" type="ORF">F4556_006933</name>
</gene>
<proteinExistence type="predicted"/>
<dbReference type="SUPFAM" id="SSF69304">
    <property type="entry name" value="Tricorn protease N-terminal domain"/>
    <property type="match status" value="1"/>
</dbReference>
<dbReference type="RefSeq" id="WP_184923314.1">
    <property type="nucleotide sequence ID" value="NZ_JACHJR010000001.1"/>
</dbReference>
<comment type="caution">
    <text evidence="2">The sequence shown here is derived from an EMBL/GenBank/DDBJ whole genome shotgun (WGS) entry which is preliminary data.</text>
</comment>
<organism evidence="2 3">
    <name type="scientific">Kitasatospora gansuensis</name>
    <dbReference type="NCBI Taxonomy" id="258050"/>
    <lineage>
        <taxon>Bacteria</taxon>
        <taxon>Bacillati</taxon>
        <taxon>Actinomycetota</taxon>
        <taxon>Actinomycetes</taxon>
        <taxon>Kitasatosporales</taxon>
        <taxon>Streptomycetaceae</taxon>
        <taxon>Kitasatospora</taxon>
    </lineage>
</organism>
<reference evidence="2 3" key="1">
    <citation type="submission" date="2020-08" db="EMBL/GenBank/DDBJ databases">
        <title>Sequencing the genomes of 1000 actinobacteria strains.</title>
        <authorList>
            <person name="Klenk H.-P."/>
        </authorList>
    </citation>
    <scope>NUCLEOTIDE SEQUENCE [LARGE SCALE GENOMIC DNA]</scope>
    <source>
        <strain evidence="2 3">DSM 44786</strain>
    </source>
</reference>
<evidence type="ECO:0000256" key="1">
    <source>
        <dbReference type="SAM" id="MobiDB-lite"/>
    </source>
</evidence>
<feature type="region of interest" description="Disordered" evidence="1">
    <location>
        <begin position="275"/>
        <end position="307"/>
    </location>
</feature>
<name>A0A7W7SK68_9ACTN</name>
<dbReference type="EMBL" id="JACHJR010000001">
    <property type="protein sequence ID" value="MBB4951398.1"/>
    <property type="molecule type" value="Genomic_DNA"/>
</dbReference>
<protein>
    <recommendedName>
        <fullName evidence="4">WD40 repeat protein</fullName>
    </recommendedName>
</protein>
<evidence type="ECO:0000313" key="3">
    <source>
        <dbReference type="Proteomes" id="UP000573327"/>
    </source>
</evidence>
<keyword evidence="3" id="KW-1185">Reference proteome</keyword>
<dbReference type="AlphaFoldDB" id="A0A7W7SK68"/>
<evidence type="ECO:0008006" key="4">
    <source>
        <dbReference type="Google" id="ProtNLM"/>
    </source>
</evidence>